<feature type="compositionally biased region" description="Basic and acidic residues" evidence="1">
    <location>
        <begin position="60"/>
        <end position="71"/>
    </location>
</feature>
<proteinExistence type="predicted"/>
<name>A0A914YPZ8_9BILA</name>
<keyword evidence="2" id="KW-1185">Reference proteome</keyword>
<dbReference type="WBParaSite" id="PSU_v2.g2262.t1">
    <property type="protein sequence ID" value="PSU_v2.g2262.t1"/>
    <property type="gene ID" value="PSU_v2.g2262"/>
</dbReference>
<organism evidence="2 3">
    <name type="scientific">Panagrolaimus superbus</name>
    <dbReference type="NCBI Taxonomy" id="310955"/>
    <lineage>
        <taxon>Eukaryota</taxon>
        <taxon>Metazoa</taxon>
        <taxon>Ecdysozoa</taxon>
        <taxon>Nematoda</taxon>
        <taxon>Chromadorea</taxon>
        <taxon>Rhabditida</taxon>
        <taxon>Tylenchina</taxon>
        <taxon>Panagrolaimomorpha</taxon>
        <taxon>Panagrolaimoidea</taxon>
        <taxon>Panagrolaimidae</taxon>
        <taxon>Panagrolaimus</taxon>
    </lineage>
</organism>
<feature type="compositionally biased region" description="Basic and acidic residues" evidence="1">
    <location>
        <begin position="1"/>
        <end position="26"/>
    </location>
</feature>
<protein>
    <submittedName>
        <fullName evidence="3">Uncharacterized protein</fullName>
    </submittedName>
</protein>
<dbReference type="AlphaFoldDB" id="A0A914YPZ8"/>
<feature type="compositionally biased region" description="Basic residues" evidence="1">
    <location>
        <begin position="72"/>
        <end position="82"/>
    </location>
</feature>
<reference evidence="3" key="1">
    <citation type="submission" date="2022-11" db="UniProtKB">
        <authorList>
            <consortium name="WormBaseParasite"/>
        </authorList>
    </citation>
    <scope>IDENTIFICATION</scope>
</reference>
<accession>A0A914YPZ8</accession>
<evidence type="ECO:0000256" key="1">
    <source>
        <dbReference type="SAM" id="MobiDB-lite"/>
    </source>
</evidence>
<sequence length="82" mass="9260">MTVEKTKEFTKEETSSKDDSSSDGDKQPPPSPKKHSQVKPRAIKSTMVGKERKKPTAKAGSRETKSREAVPVRKKQTLRRKH</sequence>
<dbReference type="Proteomes" id="UP000887577">
    <property type="component" value="Unplaced"/>
</dbReference>
<feature type="region of interest" description="Disordered" evidence="1">
    <location>
        <begin position="1"/>
        <end position="82"/>
    </location>
</feature>
<evidence type="ECO:0000313" key="2">
    <source>
        <dbReference type="Proteomes" id="UP000887577"/>
    </source>
</evidence>
<evidence type="ECO:0000313" key="3">
    <source>
        <dbReference type="WBParaSite" id="PSU_v2.g2262.t1"/>
    </source>
</evidence>
<feature type="compositionally biased region" description="Basic residues" evidence="1">
    <location>
        <begin position="32"/>
        <end position="42"/>
    </location>
</feature>